<dbReference type="EMBL" id="JAACNO010001006">
    <property type="protein sequence ID" value="KAF4143503.1"/>
    <property type="molecule type" value="Genomic_DNA"/>
</dbReference>
<feature type="compositionally biased region" description="Polar residues" evidence="1">
    <location>
        <begin position="162"/>
        <end position="177"/>
    </location>
</feature>
<sequence>MEPVRELRGKNKGKDNDDRSNAGPSSAYRFSDASGEPDLILINRHPIRRTLEPPEYLQTGGSSGGASGHSFGSRSSSTGIGSETSVTGYSGDSGRDKSSYSRFGGDSDDSYHRHVSKEHLRRDGDEDGYYSSYSEDTKHESHGTHGSTSHAGRFSGMDMSDDSQSYGSYASGDSNYD</sequence>
<feature type="compositionally biased region" description="Low complexity" evidence="1">
    <location>
        <begin position="68"/>
        <end position="88"/>
    </location>
</feature>
<feature type="compositionally biased region" description="Basic and acidic residues" evidence="1">
    <location>
        <begin position="1"/>
        <end position="20"/>
    </location>
</feature>
<gene>
    <name evidence="2" type="ORF">GN244_ATG05320</name>
    <name evidence="3" type="ORF">GN958_ATG07236</name>
</gene>
<name>A0A833W4X6_PHYIN</name>
<organism evidence="2 4">
    <name type="scientific">Phytophthora infestans</name>
    <name type="common">Potato late blight agent</name>
    <name type="synonym">Botrytis infestans</name>
    <dbReference type="NCBI Taxonomy" id="4787"/>
    <lineage>
        <taxon>Eukaryota</taxon>
        <taxon>Sar</taxon>
        <taxon>Stramenopiles</taxon>
        <taxon>Oomycota</taxon>
        <taxon>Peronosporomycetes</taxon>
        <taxon>Peronosporales</taxon>
        <taxon>Peronosporaceae</taxon>
        <taxon>Phytophthora</taxon>
    </lineage>
</organism>
<proteinExistence type="predicted"/>
<evidence type="ECO:0000313" key="4">
    <source>
        <dbReference type="Proteomes" id="UP000602510"/>
    </source>
</evidence>
<dbReference type="Proteomes" id="UP000602510">
    <property type="component" value="Unassembled WGS sequence"/>
</dbReference>
<evidence type="ECO:0000313" key="2">
    <source>
        <dbReference type="EMBL" id="KAF4042424.1"/>
    </source>
</evidence>
<reference evidence="2" key="1">
    <citation type="submission" date="2020-04" db="EMBL/GenBank/DDBJ databases">
        <title>Hybrid Assembly of Korean Phytophthora infestans isolates.</title>
        <authorList>
            <person name="Prokchorchik M."/>
            <person name="Lee Y."/>
            <person name="Seo J."/>
            <person name="Cho J.-H."/>
            <person name="Park Y.-E."/>
            <person name="Jang D.-C."/>
            <person name="Im J.-S."/>
            <person name="Choi J.-G."/>
            <person name="Park H.-J."/>
            <person name="Lee G.-B."/>
            <person name="Lee Y.-G."/>
            <person name="Hong S.-Y."/>
            <person name="Cho K."/>
            <person name="Sohn K.H."/>
        </authorList>
    </citation>
    <scope>NUCLEOTIDE SEQUENCE</scope>
    <source>
        <strain evidence="2">KR_1_A1</strain>
        <strain evidence="3">KR_2_A2</strain>
    </source>
</reference>
<accession>A0A833W4X6</accession>
<keyword evidence="4" id="KW-1185">Reference proteome</keyword>
<dbReference type="Proteomes" id="UP000704712">
    <property type="component" value="Unassembled WGS sequence"/>
</dbReference>
<evidence type="ECO:0000256" key="1">
    <source>
        <dbReference type="SAM" id="MobiDB-lite"/>
    </source>
</evidence>
<feature type="region of interest" description="Disordered" evidence="1">
    <location>
        <begin position="1"/>
        <end position="177"/>
    </location>
</feature>
<dbReference type="EMBL" id="WSZM01000101">
    <property type="protein sequence ID" value="KAF4042424.1"/>
    <property type="molecule type" value="Genomic_DNA"/>
</dbReference>
<dbReference type="AlphaFoldDB" id="A0A833W4X6"/>
<protein>
    <submittedName>
        <fullName evidence="2">Uncharacterized protein</fullName>
    </submittedName>
</protein>
<comment type="caution">
    <text evidence="2">The sequence shown here is derived from an EMBL/GenBank/DDBJ whole genome shotgun (WGS) entry which is preliminary data.</text>
</comment>
<evidence type="ECO:0000313" key="3">
    <source>
        <dbReference type="EMBL" id="KAF4143503.1"/>
    </source>
</evidence>
<feature type="compositionally biased region" description="Basic and acidic residues" evidence="1">
    <location>
        <begin position="109"/>
        <end position="124"/>
    </location>
</feature>